<comment type="subcellular location">
    <subcellularLocation>
        <location evidence="5">Cytoplasm</location>
    </subcellularLocation>
    <text evidence="5">Localizes to the division site, in a FtsZ-dependent manner.</text>
</comment>
<name>A0A1F2WGS1_9ACTN</name>
<keyword evidence="2 5" id="KW-0717">Septation</keyword>
<proteinExistence type="inferred from homology"/>
<dbReference type="GO" id="GO:0043093">
    <property type="term" value="P:FtsZ-dependent cytokinesis"/>
    <property type="evidence" value="ECO:0007669"/>
    <property type="project" value="UniProtKB-UniRule"/>
</dbReference>
<dbReference type="InterPro" id="IPR023052">
    <property type="entry name" value="Cell_div_SepF"/>
</dbReference>
<dbReference type="AlphaFoldDB" id="A0A1F2WGS1"/>
<evidence type="ECO:0000313" key="7">
    <source>
        <dbReference type="Proteomes" id="UP000177876"/>
    </source>
</evidence>
<dbReference type="PANTHER" id="PTHR35798:SF1">
    <property type="entry name" value="CELL DIVISION PROTEIN SEPF"/>
    <property type="match status" value="1"/>
</dbReference>
<dbReference type="Pfam" id="PF04472">
    <property type="entry name" value="SepF"/>
    <property type="match status" value="1"/>
</dbReference>
<dbReference type="InterPro" id="IPR007561">
    <property type="entry name" value="Cell_div_SepF/SepF-rel"/>
</dbReference>
<dbReference type="GO" id="GO:0005737">
    <property type="term" value="C:cytoplasm"/>
    <property type="evidence" value="ECO:0007669"/>
    <property type="project" value="UniProtKB-SubCell"/>
</dbReference>
<evidence type="ECO:0000256" key="2">
    <source>
        <dbReference type="ARBA" id="ARBA00023210"/>
    </source>
</evidence>
<dbReference type="HAMAP" id="MF_01197">
    <property type="entry name" value="SepF"/>
    <property type="match status" value="1"/>
</dbReference>
<organism evidence="6 7">
    <name type="scientific">Candidatus Solincola sediminis</name>
    <dbReference type="NCBI Taxonomy" id="1797199"/>
    <lineage>
        <taxon>Bacteria</taxon>
        <taxon>Bacillati</taxon>
        <taxon>Actinomycetota</taxon>
        <taxon>Candidatus Geothermincolia</taxon>
        <taxon>Candidatus Geothermincolales</taxon>
        <taxon>Candidatus Geothermincolaceae</taxon>
        <taxon>Candidatus Solincola</taxon>
    </lineage>
</organism>
<dbReference type="InterPro" id="IPR038594">
    <property type="entry name" value="SepF-like_sf"/>
</dbReference>
<dbReference type="Gene3D" id="3.30.110.150">
    <property type="entry name" value="SepF-like protein"/>
    <property type="match status" value="1"/>
</dbReference>
<reference evidence="6 7" key="1">
    <citation type="journal article" date="2016" name="Nat. Commun.">
        <title>Thousands of microbial genomes shed light on interconnected biogeochemical processes in an aquifer system.</title>
        <authorList>
            <person name="Anantharaman K."/>
            <person name="Brown C.T."/>
            <person name="Hug L.A."/>
            <person name="Sharon I."/>
            <person name="Castelle C.J."/>
            <person name="Probst A.J."/>
            <person name="Thomas B.C."/>
            <person name="Singh A."/>
            <person name="Wilkins M.J."/>
            <person name="Karaoz U."/>
            <person name="Brodie E.L."/>
            <person name="Williams K.H."/>
            <person name="Hubbard S.S."/>
            <person name="Banfield J.F."/>
        </authorList>
    </citation>
    <scope>NUCLEOTIDE SEQUENCE [LARGE SCALE GENOMIC DNA]</scope>
</reference>
<keyword evidence="5" id="KW-0963">Cytoplasm</keyword>
<evidence type="ECO:0000256" key="4">
    <source>
        <dbReference type="ARBA" id="ARBA00044936"/>
    </source>
</evidence>
<comment type="subunit">
    <text evidence="5">Homodimer. Interacts with FtsZ.</text>
</comment>
<comment type="similarity">
    <text evidence="5">Belongs to the SepF family.</text>
</comment>
<dbReference type="STRING" id="1797197.A2Y75_04595"/>
<evidence type="ECO:0000256" key="5">
    <source>
        <dbReference type="HAMAP-Rule" id="MF_01197"/>
    </source>
</evidence>
<dbReference type="GO" id="GO:0000917">
    <property type="term" value="P:division septum assembly"/>
    <property type="evidence" value="ECO:0007669"/>
    <property type="project" value="UniProtKB-KW"/>
</dbReference>
<comment type="function">
    <text evidence="4 5">Cell division protein that is part of the divisome complex and is recruited early to the Z-ring. Probably stimulates Z-ring formation, perhaps through the cross-linking of FtsZ protofilaments. Its function overlaps with FtsA.</text>
</comment>
<evidence type="ECO:0000313" key="6">
    <source>
        <dbReference type="EMBL" id="OFW55996.1"/>
    </source>
</evidence>
<accession>A0A1F2WGS1</accession>
<dbReference type="Proteomes" id="UP000177876">
    <property type="component" value="Unassembled WGS sequence"/>
</dbReference>
<gene>
    <name evidence="5" type="primary">sepF</name>
    <name evidence="6" type="ORF">A2Y75_04595</name>
</gene>
<dbReference type="EMBL" id="MELK01000050">
    <property type="protein sequence ID" value="OFW55996.1"/>
    <property type="molecule type" value="Genomic_DNA"/>
</dbReference>
<sequence>MPGVFRRSLIYLGLVEDDEFEDMMEYDEAQQPEGVEPPMSRRALREESRVASVQAIPSRQVRMHTVEPKSFNDAEQIGQKFKADIPVIVNLQSADAELAKRLIDFSSGLTYGLDGGIQRVAEKVFLLSPHNVEVSAEDKRWLREKGFFNQF</sequence>
<dbReference type="PANTHER" id="PTHR35798">
    <property type="entry name" value="CELL DIVISION PROTEIN SEPF"/>
    <property type="match status" value="1"/>
</dbReference>
<comment type="caution">
    <text evidence="6">The sequence shown here is derived from an EMBL/GenBank/DDBJ whole genome shotgun (WGS) entry which is preliminary data.</text>
</comment>
<keyword evidence="1 5" id="KW-0132">Cell division</keyword>
<evidence type="ECO:0000256" key="1">
    <source>
        <dbReference type="ARBA" id="ARBA00022618"/>
    </source>
</evidence>
<evidence type="ECO:0000256" key="3">
    <source>
        <dbReference type="ARBA" id="ARBA00023306"/>
    </source>
</evidence>
<keyword evidence="3 5" id="KW-0131">Cell cycle</keyword>
<protein>
    <recommendedName>
        <fullName evidence="5">Cell division protein SepF</fullName>
    </recommendedName>
</protein>